<keyword evidence="10" id="KW-0819">tRNA processing</keyword>
<evidence type="ECO:0000256" key="2">
    <source>
        <dbReference type="ARBA" id="ARBA00004797"/>
    </source>
</evidence>
<dbReference type="GO" id="GO:0030488">
    <property type="term" value="P:tRNA methylation"/>
    <property type="evidence" value="ECO:0000318"/>
    <property type="project" value="GO_Central"/>
</dbReference>
<evidence type="ECO:0000256" key="1">
    <source>
        <dbReference type="ARBA" id="ARBA00001806"/>
    </source>
</evidence>
<comment type="similarity">
    <text evidence="3">Belongs to the methyltransferase superfamily. LCMT family.</text>
</comment>
<dbReference type="AlphaFoldDB" id="A0A8J1J6H3"/>
<dbReference type="InterPro" id="IPR015915">
    <property type="entry name" value="Kelch-typ_b-propeller"/>
</dbReference>
<reference evidence="15" key="1">
    <citation type="submission" date="2025-08" db="UniProtKB">
        <authorList>
            <consortium name="RefSeq"/>
        </authorList>
    </citation>
    <scope>IDENTIFICATION</scope>
    <source>
        <strain evidence="15">Nigerian</strain>
        <tissue evidence="15">Liver and blood</tissue>
    </source>
</reference>
<dbReference type="OMA" id="SDCCTLR"/>
<proteinExistence type="inferred from homology"/>
<dbReference type="Proteomes" id="UP000008143">
    <property type="component" value="Chromosome 3"/>
</dbReference>
<evidence type="ECO:0000256" key="3">
    <source>
        <dbReference type="ARBA" id="ARBA00010703"/>
    </source>
</evidence>
<dbReference type="Xenbase" id="XB-GENE-5944136">
    <property type="gene designation" value="lcmt2"/>
</dbReference>
<evidence type="ECO:0000256" key="7">
    <source>
        <dbReference type="ARBA" id="ARBA00022603"/>
    </source>
</evidence>
<evidence type="ECO:0000256" key="5">
    <source>
        <dbReference type="ARBA" id="ARBA00012779"/>
    </source>
</evidence>
<sequence>MKSNSRVQSTSDCCTLRLLLPVSLQVQSTSDCCTLRLLLPVSLQVQNTSDCCTLRLLLPVSLQVQNTSDCCTLRLLLPVSLQVQSTSDCCTLRLLLSVSLQVESTNDCSTLRLLLSVSLQVQSTNDCCTLRLLLPVSLQVQSTSDCCTLRLLLSVSLQVESTNDCSTLRLLLSVSLQVQSTNDCCTLRLLLPVSLQVQSTSDCCTLRLLLSVSLQVESTNDCSTLRLLLSVSLQVQSTNDCSTLSKVSAASLGYFEDEYQKNFVNRNCRRSPLIHRGYCVRSQAVTHCINEFIRDTQSCDHRQVVSLGCGFDSLFFRLRMQSESPLCVWEVDFPSVVKRKCLLIEQSGDLRDLLGSYVTPDGNGPLVLLSQGYKLLGVDLTEVSSLDAALNLAGLSWDCPTLVLGEVALCYMDPARSTALIGWAAERFRDSRFVLYEQSCPSDPFGRVMTSHFASLNSPLLSLSEFPHIQDQEQRFLHKGWKTCRALDMNEFCASCVPLPEVQRIHNLEPFDEFEELHLKCSHYFILVASQGFLAEHPCLCPVPERCTEFEMGPRPVPSGSLAAVPFPVPVTGLRRFGHRSCHMASHGVVTTGGFGEKDGRHQRLMDLHVLLRGGDGWDQEQTMEGWDGRLLHSLTPLSEGRGILALGGRFSPTRPAEGALILEHVAGGCTVKVTQMNLQPDIQRWRHTATEVDLSGHSYVFVFGGRSVSTLALQDSMFLCLEKMSWDQVEVSGCPPAARHSHSSCSWKGGAVISGGLLQSGLPSASIHLLMLRTPHFLWQQLETIPALTPRYSHSSHVLGEKLLLVGGIWVHCRSVPGVTVVDLNTGHSVEYEIDTSSLEWPLMVHGHSSVLLPEEEQLLLVGGGGTCFSFGTHLNSRPVLVQLPPAVRAAPTD</sequence>
<gene>
    <name evidence="15 16" type="primary">lcmt2</name>
    <name evidence="15" type="synonym">ppm2</name>
    <name evidence="15" type="synonym">tyw4</name>
</gene>
<dbReference type="PANTHER" id="PTHR46529">
    <property type="entry name" value="TRNA WYBUTOSINE-SYNTHESIZING PROTEIN 4"/>
    <property type="match status" value="1"/>
</dbReference>
<comment type="catalytic activity">
    <reaction evidence="13">
        <text>7-[(3S)-(3-amino-3-methoxycarbonyl)propyl]wyosine(37) in tRNA(Phe) + S-adenosyl-L-methionine + CO2 = wybutosine(37) in tRNA(Phe) + S-adenosyl-L-homocysteine + 2 H(+)</text>
        <dbReference type="Rhea" id="RHEA:37119"/>
        <dbReference type="Rhea" id="RHEA-COMP:11844"/>
        <dbReference type="Rhea" id="RHEA-COMP:11847"/>
        <dbReference type="ChEBI" id="CHEBI:15378"/>
        <dbReference type="ChEBI" id="CHEBI:16526"/>
        <dbReference type="ChEBI" id="CHEBI:57856"/>
        <dbReference type="ChEBI" id="CHEBI:59789"/>
        <dbReference type="ChEBI" id="CHEBI:73544"/>
        <dbReference type="ChEBI" id="CHEBI:74275"/>
        <dbReference type="EC" id="2.3.1.231"/>
    </reaction>
</comment>
<evidence type="ECO:0000313" key="15">
    <source>
        <dbReference type="RefSeq" id="XP_031753467.1"/>
    </source>
</evidence>
<dbReference type="AGR" id="Xenbase:XB-GENE-5944136"/>
<organism evidence="14 15">
    <name type="scientific">Xenopus tropicalis</name>
    <name type="common">Western clawed frog</name>
    <name type="synonym">Silurana tropicalis</name>
    <dbReference type="NCBI Taxonomy" id="8364"/>
    <lineage>
        <taxon>Eukaryota</taxon>
        <taxon>Metazoa</taxon>
        <taxon>Chordata</taxon>
        <taxon>Craniata</taxon>
        <taxon>Vertebrata</taxon>
        <taxon>Euteleostomi</taxon>
        <taxon>Amphibia</taxon>
        <taxon>Batrachia</taxon>
        <taxon>Anura</taxon>
        <taxon>Pipoidea</taxon>
        <taxon>Pipidae</taxon>
        <taxon>Xenopodinae</taxon>
        <taxon>Xenopus</taxon>
        <taxon>Silurana</taxon>
    </lineage>
</organism>
<dbReference type="InterPro" id="IPR007213">
    <property type="entry name" value="Ppm1/Ppm2/Tcmp"/>
</dbReference>
<name>A0A8J1J6H3_XENTR</name>
<dbReference type="GeneID" id="100144923"/>
<evidence type="ECO:0000256" key="4">
    <source>
        <dbReference type="ARBA" id="ARBA00012155"/>
    </source>
</evidence>
<dbReference type="OrthoDB" id="203237at2759"/>
<keyword evidence="7" id="KW-0489">Methyltransferase</keyword>
<dbReference type="SUPFAM" id="SSF117281">
    <property type="entry name" value="Kelch motif"/>
    <property type="match status" value="1"/>
</dbReference>
<protein>
    <recommendedName>
        <fullName evidence="6">tRNA wybutosine-synthesizing protein 4</fullName>
        <ecNumber evidence="5">2.1.1.290</ecNumber>
        <ecNumber evidence="4">2.3.1.231</ecNumber>
    </recommendedName>
    <alternativeName>
        <fullName evidence="12">tRNA(Phe) (7-(3-amino-3-(methoxycarbonyl)propyl)wyosine(37)-N)-methoxycarbonyltransferase</fullName>
    </alternativeName>
    <alternativeName>
        <fullName evidence="11">tRNA(Phe) (7-(3-amino-3-carboxypropyl)wyosine(37)-O)-methyltransferase</fullName>
    </alternativeName>
</protein>
<dbReference type="GO" id="GO:0008175">
    <property type="term" value="F:tRNA methyltransferase activity"/>
    <property type="evidence" value="ECO:0000318"/>
    <property type="project" value="GO_Central"/>
</dbReference>
<keyword evidence="14" id="KW-1185">Reference proteome</keyword>
<dbReference type="UniPathway" id="UPA00375"/>
<dbReference type="Pfam" id="PF04072">
    <property type="entry name" value="LCM"/>
    <property type="match status" value="1"/>
</dbReference>
<dbReference type="PANTHER" id="PTHR46529:SF1">
    <property type="entry name" value="TRNA WYBUTOSINE-SYNTHESIZING PROTEIN 4"/>
    <property type="match status" value="1"/>
</dbReference>
<dbReference type="CTD" id="9836"/>
<keyword evidence="9" id="KW-0949">S-adenosyl-L-methionine</keyword>
<evidence type="ECO:0000256" key="8">
    <source>
        <dbReference type="ARBA" id="ARBA00022679"/>
    </source>
</evidence>
<dbReference type="SUPFAM" id="SSF53335">
    <property type="entry name" value="S-adenosyl-L-methionine-dependent methyltransferases"/>
    <property type="match status" value="1"/>
</dbReference>
<evidence type="ECO:0000256" key="13">
    <source>
        <dbReference type="ARBA" id="ARBA00049250"/>
    </source>
</evidence>
<evidence type="ECO:0000256" key="9">
    <source>
        <dbReference type="ARBA" id="ARBA00022691"/>
    </source>
</evidence>
<accession>A0A8J1J6H3</accession>
<keyword evidence="8" id="KW-0808">Transferase</keyword>
<comment type="pathway">
    <text evidence="2">tRNA modification; wybutosine-tRNA(Phe) biosynthesis.</text>
</comment>
<dbReference type="Pfam" id="PF13418">
    <property type="entry name" value="Beta-prop_TYW4"/>
    <property type="match status" value="1"/>
</dbReference>
<evidence type="ECO:0000256" key="12">
    <source>
        <dbReference type="ARBA" id="ARBA00030847"/>
    </source>
</evidence>
<dbReference type="Gene3D" id="2.120.10.80">
    <property type="entry name" value="Kelch-type beta propeller"/>
    <property type="match status" value="1"/>
</dbReference>
<evidence type="ECO:0000313" key="14">
    <source>
        <dbReference type="Proteomes" id="UP000008143"/>
    </source>
</evidence>
<dbReference type="EC" id="2.1.1.290" evidence="5"/>
<evidence type="ECO:0000313" key="16">
    <source>
        <dbReference type="Xenbase" id="XB-GENE-5944136"/>
    </source>
</evidence>
<dbReference type="EC" id="2.3.1.231" evidence="4"/>
<dbReference type="InterPro" id="IPR029063">
    <property type="entry name" value="SAM-dependent_MTases_sf"/>
</dbReference>
<dbReference type="GO" id="GO:0031591">
    <property type="term" value="P:wybutosine biosynthetic process"/>
    <property type="evidence" value="ECO:0000318"/>
    <property type="project" value="GO_Central"/>
</dbReference>
<evidence type="ECO:0000256" key="6">
    <source>
        <dbReference type="ARBA" id="ARBA00018045"/>
    </source>
</evidence>
<dbReference type="RefSeq" id="XP_031753467.1">
    <property type="nucleotide sequence ID" value="XM_031897607.1"/>
</dbReference>
<evidence type="ECO:0000256" key="10">
    <source>
        <dbReference type="ARBA" id="ARBA00022694"/>
    </source>
</evidence>
<comment type="catalytic activity">
    <reaction evidence="1">
        <text>7-[(3S)-3-amino-3-carboxypropyl]wyosine(37) in tRNA(Phe) + S-adenosyl-L-methionine = 7-[(3S)-(3-amino-3-methoxycarbonyl)propyl]wyosine(37) in tRNA(Phe) + S-adenosyl-L-homocysteine</text>
        <dbReference type="Rhea" id="RHEA:36903"/>
        <dbReference type="Rhea" id="RHEA-COMP:10379"/>
        <dbReference type="Rhea" id="RHEA-COMP:11844"/>
        <dbReference type="ChEBI" id="CHEBI:57856"/>
        <dbReference type="ChEBI" id="CHEBI:59789"/>
        <dbReference type="ChEBI" id="CHEBI:73543"/>
        <dbReference type="ChEBI" id="CHEBI:74275"/>
        <dbReference type="EC" id="2.1.1.290"/>
    </reaction>
</comment>
<evidence type="ECO:0000256" key="11">
    <source>
        <dbReference type="ARBA" id="ARBA00029750"/>
    </source>
</evidence>
<dbReference type="Gene3D" id="3.40.50.150">
    <property type="entry name" value="Vaccinia Virus protein VP39"/>
    <property type="match status" value="1"/>
</dbReference>